<dbReference type="HOGENOM" id="CLU_048468_0_0_1"/>
<reference evidence="6" key="1">
    <citation type="journal article" date="2013" name="Genome Announc.">
        <title>Draft genome sequence of the basidiomycetous yeast-like fungus Pseudozyma hubeiensis SY62, which produces an abundant amount of the biosurfactant mannosylerythritol lipids.</title>
        <authorList>
            <person name="Konishi M."/>
            <person name="Hatada Y."/>
            <person name="Horiuchi J."/>
        </authorList>
    </citation>
    <scope>NUCLEOTIDE SEQUENCE [LARGE SCALE GENOMIC DNA]</scope>
    <source>
        <strain evidence="6">SY62</strain>
    </source>
</reference>
<dbReference type="GO" id="GO:0000792">
    <property type="term" value="C:heterochromatin"/>
    <property type="evidence" value="ECO:0007669"/>
    <property type="project" value="UniProtKB-ARBA"/>
</dbReference>
<dbReference type="GO" id="GO:0005634">
    <property type="term" value="C:nucleus"/>
    <property type="evidence" value="ECO:0007669"/>
    <property type="project" value="UniProtKB-SubCell"/>
</dbReference>
<dbReference type="OrthoDB" id="2630497at2759"/>
<dbReference type="PROSITE" id="PS50013">
    <property type="entry name" value="CHROMO_2"/>
    <property type="match status" value="1"/>
</dbReference>
<dbReference type="GO" id="GO:0006338">
    <property type="term" value="P:chromatin remodeling"/>
    <property type="evidence" value="ECO:0007669"/>
    <property type="project" value="UniProtKB-ARBA"/>
</dbReference>
<organism evidence="5 6">
    <name type="scientific">Pseudozyma hubeiensis (strain SY62)</name>
    <name type="common">Yeast</name>
    <dbReference type="NCBI Taxonomy" id="1305764"/>
    <lineage>
        <taxon>Eukaryota</taxon>
        <taxon>Fungi</taxon>
        <taxon>Dikarya</taxon>
        <taxon>Basidiomycota</taxon>
        <taxon>Ustilaginomycotina</taxon>
        <taxon>Ustilaginomycetes</taxon>
        <taxon>Ustilaginales</taxon>
        <taxon>Ustilaginaceae</taxon>
        <taxon>Pseudozyma</taxon>
    </lineage>
</organism>
<feature type="compositionally biased region" description="Acidic residues" evidence="3">
    <location>
        <begin position="280"/>
        <end position="293"/>
    </location>
</feature>
<dbReference type="STRING" id="1305764.R9PCH7"/>
<dbReference type="SUPFAM" id="SSF54160">
    <property type="entry name" value="Chromo domain-like"/>
    <property type="match status" value="2"/>
</dbReference>
<dbReference type="PANTHER" id="PTHR22812">
    <property type="entry name" value="CHROMOBOX PROTEIN"/>
    <property type="match status" value="1"/>
</dbReference>
<name>R9PCH7_PSEHS</name>
<dbReference type="InterPro" id="IPR023780">
    <property type="entry name" value="Chromo_domain"/>
</dbReference>
<dbReference type="Pfam" id="PF01393">
    <property type="entry name" value="Chromo_shadow"/>
    <property type="match status" value="1"/>
</dbReference>
<dbReference type="Proteomes" id="UP000014071">
    <property type="component" value="Unassembled WGS sequence"/>
</dbReference>
<dbReference type="CDD" id="cd00024">
    <property type="entry name" value="CD_CSD"/>
    <property type="match status" value="1"/>
</dbReference>
<dbReference type="AlphaFoldDB" id="R9PCH7"/>
<dbReference type="PROSITE" id="PS00598">
    <property type="entry name" value="CHROMO_1"/>
    <property type="match status" value="1"/>
</dbReference>
<dbReference type="SMART" id="SM00298">
    <property type="entry name" value="CHROMO"/>
    <property type="match status" value="1"/>
</dbReference>
<feature type="region of interest" description="Disordered" evidence="3">
    <location>
        <begin position="251"/>
        <end position="351"/>
    </location>
</feature>
<proteinExistence type="predicted"/>
<protein>
    <recommendedName>
        <fullName evidence="4">Chromo domain-containing protein</fullName>
    </recommendedName>
</protein>
<feature type="compositionally biased region" description="Basic and acidic residues" evidence="3">
    <location>
        <begin position="267"/>
        <end position="279"/>
    </location>
</feature>
<feature type="compositionally biased region" description="Low complexity" evidence="3">
    <location>
        <begin position="99"/>
        <end position="115"/>
    </location>
</feature>
<accession>R9PCH7</accession>
<comment type="subcellular location">
    <subcellularLocation>
        <location evidence="1">Nucleus</location>
    </subcellularLocation>
</comment>
<evidence type="ECO:0000259" key="4">
    <source>
        <dbReference type="PROSITE" id="PS50013"/>
    </source>
</evidence>
<dbReference type="InterPro" id="IPR008251">
    <property type="entry name" value="Chromo_shadow_dom"/>
</dbReference>
<feature type="domain" description="Chromo" evidence="4">
    <location>
        <begin position="205"/>
        <end position="266"/>
    </location>
</feature>
<feature type="compositionally biased region" description="Acidic residues" evidence="3">
    <location>
        <begin position="326"/>
        <end position="341"/>
    </location>
</feature>
<dbReference type="RefSeq" id="XP_012192651.1">
    <property type="nucleotide sequence ID" value="XM_012337261.1"/>
</dbReference>
<feature type="region of interest" description="Disordered" evidence="3">
    <location>
        <begin position="95"/>
        <end position="203"/>
    </location>
</feature>
<dbReference type="Pfam" id="PF00385">
    <property type="entry name" value="Chromo"/>
    <property type="match status" value="1"/>
</dbReference>
<dbReference type="InterPro" id="IPR016197">
    <property type="entry name" value="Chromo-like_dom_sf"/>
</dbReference>
<dbReference type="Gene3D" id="2.40.50.40">
    <property type="match status" value="2"/>
</dbReference>
<feature type="compositionally biased region" description="Basic residues" evidence="3">
    <location>
        <begin position="171"/>
        <end position="180"/>
    </location>
</feature>
<evidence type="ECO:0000256" key="3">
    <source>
        <dbReference type="SAM" id="MobiDB-lite"/>
    </source>
</evidence>
<dbReference type="InterPro" id="IPR051219">
    <property type="entry name" value="Heterochromatin_chromo-domain"/>
</dbReference>
<dbReference type="InterPro" id="IPR000953">
    <property type="entry name" value="Chromo/chromo_shadow_dom"/>
</dbReference>
<feature type="compositionally biased region" description="Low complexity" evidence="3">
    <location>
        <begin position="306"/>
        <end position="315"/>
    </location>
</feature>
<dbReference type="EMBL" id="DF238822">
    <property type="protein sequence ID" value="GAC99064.1"/>
    <property type="molecule type" value="Genomic_DNA"/>
</dbReference>
<keyword evidence="2" id="KW-0539">Nucleus</keyword>
<dbReference type="GeneID" id="24111930"/>
<dbReference type="InterPro" id="IPR023779">
    <property type="entry name" value="Chromodomain_CS"/>
</dbReference>
<sequence length="455" mass="51314">MIFPKSLIPILSAPRRDPTFVHPCIGHCSTLKPSRSRPNERRTASSPRAIAEPLHYESRLSSTPSAASCLPLVAKLFSSILDVFSPFRRKFAAADHSRTQQQASASLSSSPQTLADPDAVEDPAITDMAMTPRRGRSASASQSPAKSNGRKKPIHIGLSDDDDSEVEEKKKPARRGRPSKTKQPIEVVDDDDDDDDDSVQAEDEYVVEAIRKHENLKGSESWGFQYLIKWKDYPEEENTWEPEGHIPDNIIDAYWKTQPAKSQPKKFAQESKRKSRYDDGVEEVDDSESEDEAASTSNRRAGNGRKSAASSTKPSSAKRARRSSTAEEEEEEEEEEDEENAEMSTKRAQDKARALEKVRVRFLDHYMKRQNWDECVDSIINMQRSEDDSQLQSFVQFEQSSSWTKAMDSIGAPEEADGKGPRICVDNDVVNERCPQRVIKFYEQHIRFANPRAAH</sequence>
<evidence type="ECO:0000256" key="1">
    <source>
        <dbReference type="ARBA" id="ARBA00004123"/>
    </source>
</evidence>
<gene>
    <name evidence="5" type="ORF">PHSY_006661</name>
</gene>
<dbReference type="SMART" id="SM00300">
    <property type="entry name" value="ChSh"/>
    <property type="match status" value="1"/>
</dbReference>
<evidence type="ECO:0000256" key="2">
    <source>
        <dbReference type="ARBA" id="ARBA00023242"/>
    </source>
</evidence>
<feature type="compositionally biased region" description="Acidic residues" evidence="3">
    <location>
        <begin position="187"/>
        <end position="203"/>
    </location>
</feature>
<dbReference type="eggNOG" id="KOG1911">
    <property type="taxonomic scope" value="Eukaryota"/>
</dbReference>
<evidence type="ECO:0000313" key="5">
    <source>
        <dbReference type="EMBL" id="GAC99064.1"/>
    </source>
</evidence>
<keyword evidence="6" id="KW-1185">Reference proteome</keyword>
<evidence type="ECO:0000313" key="6">
    <source>
        <dbReference type="Proteomes" id="UP000014071"/>
    </source>
</evidence>